<gene>
    <name evidence="2" type="ORF">E5A74_18655</name>
</gene>
<keyword evidence="3" id="KW-1185">Reference proteome</keyword>
<sequence length="242" mass="25220">MSEFAPGFAGRIEAAAQMLHRAFGDGGAFAAADIASIGRRGFAEPAPAAPRHFSPADPNANPTEGWDPFVAEAPVNPTAFVDPLTAAHDAGFAEGRAAALAEVEEARARETALLEQVSQALAAGAHFDRERMAGHLRQTVLHLVQRMIGDAGVAPDILAGRIAAAVDLLADGAESALLRLHPDDVSLIQGKLPATIFPVGDPHVARGSFVIESASTIVEDGPEIWLEQLAQAIDRVPIPPAC</sequence>
<feature type="domain" description="Flagellar assembly protein FliH/Type III secretion system HrpE" evidence="1">
    <location>
        <begin position="114"/>
        <end position="218"/>
    </location>
</feature>
<dbReference type="InterPro" id="IPR018035">
    <property type="entry name" value="Flagellar_FliH/T3SS_HrpE"/>
</dbReference>
<evidence type="ECO:0000259" key="1">
    <source>
        <dbReference type="Pfam" id="PF02108"/>
    </source>
</evidence>
<dbReference type="AlphaFoldDB" id="A0A4S1W6J1"/>
<dbReference type="Pfam" id="PF02108">
    <property type="entry name" value="FliH"/>
    <property type="match status" value="1"/>
</dbReference>
<keyword evidence="2" id="KW-0966">Cell projection</keyword>
<dbReference type="RefSeq" id="WP_135987152.1">
    <property type="nucleotide sequence ID" value="NZ_JAASQM010000003.1"/>
</dbReference>
<comment type="caution">
    <text evidence="2">The sequence shown here is derived from an EMBL/GenBank/DDBJ whole genome shotgun (WGS) entry which is preliminary data.</text>
</comment>
<name>A0A4S1W6J1_9SPHN</name>
<evidence type="ECO:0000313" key="2">
    <source>
        <dbReference type="EMBL" id="TGX38248.1"/>
    </source>
</evidence>
<proteinExistence type="predicted"/>
<dbReference type="EMBL" id="SRXU01000010">
    <property type="protein sequence ID" value="TGX38248.1"/>
    <property type="molecule type" value="Genomic_DNA"/>
</dbReference>
<organism evidence="2 3">
    <name type="scientific">Sphingomonas naasensis</name>
    <dbReference type="NCBI Taxonomy" id="1344951"/>
    <lineage>
        <taxon>Bacteria</taxon>
        <taxon>Pseudomonadati</taxon>
        <taxon>Pseudomonadota</taxon>
        <taxon>Alphaproteobacteria</taxon>
        <taxon>Sphingomonadales</taxon>
        <taxon>Sphingomonadaceae</taxon>
        <taxon>Sphingomonas</taxon>
    </lineage>
</organism>
<keyword evidence="2" id="KW-0282">Flagellum</keyword>
<evidence type="ECO:0000313" key="3">
    <source>
        <dbReference type="Proteomes" id="UP000309848"/>
    </source>
</evidence>
<accession>A0A4S1W6J1</accession>
<protein>
    <submittedName>
        <fullName evidence="2">Flagellar biosynthesis protein FliH</fullName>
    </submittedName>
</protein>
<keyword evidence="2" id="KW-0969">Cilium</keyword>
<reference evidence="2 3" key="1">
    <citation type="submission" date="2019-04" db="EMBL/GenBank/DDBJ databases">
        <title>Sphingomonas psychrotolerans sp. nov., isolated from soil in the Tianshan Mountains, Xinjiang, China.</title>
        <authorList>
            <person name="Luo Y."/>
            <person name="Sheng H."/>
        </authorList>
    </citation>
    <scope>NUCLEOTIDE SEQUENCE [LARGE SCALE GENOMIC DNA]</scope>
    <source>
        <strain evidence="2 3">KIS18-15</strain>
    </source>
</reference>
<dbReference type="Proteomes" id="UP000309848">
    <property type="component" value="Unassembled WGS sequence"/>
</dbReference>
<dbReference type="OrthoDB" id="7583897at2"/>